<gene>
    <name evidence="1" type="ORF">ITI46_21865</name>
</gene>
<accession>A0ABS3XGP2</accession>
<dbReference type="Proteomes" id="UP001519064">
    <property type="component" value="Unassembled WGS sequence"/>
</dbReference>
<evidence type="ECO:0000313" key="1">
    <source>
        <dbReference type="EMBL" id="MBO8194286.1"/>
    </source>
</evidence>
<keyword evidence="2" id="KW-1185">Reference proteome</keyword>
<organism evidence="1 2">
    <name type="scientific">Streptomyces oryzae</name>
    <dbReference type="NCBI Taxonomy" id="1434886"/>
    <lineage>
        <taxon>Bacteria</taxon>
        <taxon>Bacillati</taxon>
        <taxon>Actinomycetota</taxon>
        <taxon>Actinomycetes</taxon>
        <taxon>Kitasatosporales</taxon>
        <taxon>Streptomycetaceae</taxon>
        <taxon>Streptomyces</taxon>
    </lineage>
</organism>
<dbReference type="RefSeq" id="WP_209241393.1">
    <property type="nucleotide sequence ID" value="NZ_JADKMA010000120.1"/>
</dbReference>
<sequence length="58" mass="6152">MEEHLAAARKFAKQAEDLVEGLSEPGQKATVCALLAIAHGVLEVGYDLESVKSAIQQS</sequence>
<proteinExistence type="predicted"/>
<protein>
    <submittedName>
        <fullName evidence="1">Uncharacterized protein</fullName>
    </submittedName>
</protein>
<reference evidence="1 2" key="1">
    <citation type="submission" date="2020-11" db="EMBL/GenBank/DDBJ databases">
        <title>Streptomyces spirodelae sp. nov., isolated from duckweed.</title>
        <authorList>
            <person name="Saimee Y."/>
            <person name="Duangmal K."/>
        </authorList>
    </citation>
    <scope>NUCLEOTIDE SEQUENCE [LARGE SCALE GENOMIC DNA]</scope>
    <source>
        <strain evidence="1 2">S16-07</strain>
    </source>
</reference>
<comment type="caution">
    <text evidence="1">The sequence shown here is derived from an EMBL/GenBank/DDBJ whole genome shotgun (WGS) entry which is preliminary data.</text>
</comment>
<dbReference type="EMBL" id="JADKMA010000120">
    <property type="protein sequence ID" value="MBO8194286.1"/>
    <property type="molecule type" value="Genomic_DNA"/>
</dbReference>
<name>A0ABS3XGP2_9ACTN</name>
<evidence type="ECO:0000313" key="2">
    <source>
        <dbReference type="Proteomes" id="UP001519064"/>
    </source>
</evidence>